<feature type="compositionally biased region" description="Polar residues" evidence="1">
    <location>
        <begin position="100"/>
        <end position="113"/>
    </location>
</feature>
<evidence type="ECO:0000313" key="3">
    <source>
        <dbReference type="Proteomes" id="UP000823749"/>
    </source>
</evidence>
<evidence type="ECO:0008006" key="4">
    <source>
        <dbReference type="Google" id="ProtNLM"/>
    </source>
</evidence>
<evidence type="ECO:0000256" key="1">
    <source>
        <dbReference type="SAM" id="MobiDB-lite"/>
    </source>
</evidence>
<gene>
    <name evidence="2" type="ORF">RHGRI_013259</name>
</gene>
<proteinExistence type="predicted"/>
<protein>
    <recommendedName>
        <fullName evidence="4">DUF4283 domain-containing protein</fullName>
    </recommendedName>
</protein>
<dbReference type="AlphaFoldDB" id="A0AAV6K564"/>
<organism evidence="2 3">
    <name type="scientific">Rhododendron griersonianum</name>
    <dbReference type="NCBI Taxonomy" id="479676"/>
    <lineage>
        <taxon>Eukaryota</taxon>
        <taxon>Viridiplantae</taxon>
        <taxon>Streptophyta</taxon>
        <taxon>Embryophyta</taxon>
        <taxon>Tracheophyta</taxon>
        <taxon>Spermatophyta</taxon>
        <taxon>Magnoliopsida</taxon>
        <taxon>eudicotyledons</taxon>
        <taxon>Gunneridae</taxon>
        <taxon>Pentapetalae</taxon>
        <taxon>asterids</taxon>
        <taxon>Ericales</taxon>
        <taxon>Ericaceae</taxon>
        <taxon>Ericoideae</taxon>
        <taxon>Rhodoreae</taxon>
        <taxon>Rhododendron</taxon>
    </lineage>
</organism>
<name>A0AAV6K564_9ERIC</name>
<sequence>MPLNLWNVSTFRAIGSNWGHFIEADEKTLKEISFDKGRILLATENPNRIASKIQLIVDGKGYIVRVEKKESFRIVGSSKIFYSSGSKRVGEDDDVESKQHSSLPKSAGNMSINQREDEQVIEESSISVQGLDSFIQDSVSPLHEIDKGPEIPNVQEIDRNIVLLNSPMVIDSNCNIRASQLEGINLQVELNPISARKAIKSQIYEECMSTRGAEYEDEEYVSDTLEHEEELIEEELQSTLEAGNILGIEYVDIYTDIRRMKKLIQNEVNQLKLLKKINSFAPLQRH</sequence>
<comment type="caution">
    <text evidence="2">The sequence shown here is derived from an EMBL/GenBank/DDBJ whole genome shotgun (WGS) entry which is preliminary data.</text>
</comment>
<dbReference type="Proteomes" id="UP000823749">
    <property type="component" value="Chromosome 5"/>
</dbReference>
<reference evidence="2" key="1">
    <citation type="submission" date="2020-08" db="EMBL/GenBank/DDBJ databases">
        <title>Plant Genome Project.</title>
        <authorList>
            <person name="Zhang R.-G."/>
        </authorList>
    </citation>
    <scope>NUCLEOTIDE SEQUENCE</scope>
    <source>
        <strain evidence="2">WSP0</strain>
        <tissue evidence="2">Leaf</tissue>
    </source>
</reference>
<evidence type="ECO:0000313" key="2">
    <source>
        <dbReference type="EMBL" id="KAG5547504.1"/>
    </source>
</evidence>
<dbReference type="EMBL" id="JACTNZ010000005">
    <property type="protein sequence ID" value="KAG5547504.1"/>
    <property type="molecule type" value="Genomic_DNA"/>
</dbReference>
<accession>A0AAV6K564</accession>
<feature type="region of interest" description="Disordered" evidence="1">
    <location>
        <begin position="84"/>
        <end position="114"/>
    </location>
</feature>
<keyword evidence="3" id="KW-1185">Reference proteome</keyword>